<organism evidence="8 9">
    <name type="scientific">Agaricus bisporus var. burnettii</name>
    <dbReference type="NCBI Taxonomy" id="192524"/>
    <lineage>
        <taxon>Eukaryota</taxon>
        <taxon>Fungi</taxon>
        <taxon>Dikarya</taxon>
        <taxon>Basidiomycota</taxon>
        <taxon>Agaricomycotina</taxon>
        <taxon>Agaricomycetes</taxon>
        <taxon>Agaricomycetidae</taxon>
        <taxon>Agaricales</taxon>
        <taxon>Agaricineae</taxon>
        <taxon>Agaricaceae</taxon>
        <taxon>Agaricus</taxon>
    </lineage>
</organism>
<keyword evidence="3" id="KW-0210">Decarboxylase</keyword>
<dbReference type="InterPro" id="IPR002129">
    <property type="entry name" value="PyrdxlP-dep_de-COase"/>
</dbReference>
<feature type="modified residue" description="N6-(pyridoxal phosphate)lysine" evidence="6">
    <location>
        <position position="300"/>
    </location>
</feature>
<evidence type="ECO:0000256" key="7">
    <source>
        <dbReference type="RuleBase" id="RU000382"/>
    </source>
</evidence>
<dbReference type="Gene3D" id="3.40.640.10">
    <property type="entry name" value="Type I PLP-dependent aspartate aminotransferase-like (Major domain)"/>
    <property type="match status" value="1"/>
</dbReference>
<dbReference type="InterPro" id="IPR021115">
    <property type="entry name" value="Pyridoxal-P_BS"/>
</dbReference>
<dbReference type="SUPFAM" id="SSF53383">
    <property type="entry name" value="PLP-dependent transferases"/>
    <property type="match status" value="1"/>
</dbReference>
<comment type="cofactor">
    <cofactor evidence="1 6 7">
        <name>pyridoxal 5'-phosphate</name>
        <dbReference type="ChEBI" id="CHEBI:597326"/>
    </cofactor>
</comment>
<gene>
    <name evidence="8" type="ORF">Agabi119p4_1753</name>
</gene>
<evidence type="ECO:0000256" key="4">
    <source>
        <dbReference type="ARBA" id="ARBA00022898"/>
    </source>
</evidence>
<proteinExistence type="inferred from homology"/>
<dbReference type="GO" id="GO:0016831">
    <property type="term" value="F:carboxy-lyase activity"/>
    <property type="evidence" value="ECO:0007669"/>
    <property type="project" value="UniProtKB-KW"/>
</dbReference>
<evidence type="ECO:0008006" key="10">
    <source>
        <dbReference type="Google" id="ProtNLM"/>
    </source>
</evidence>
<dbReference type="Gene3D" id="3.90.1150.10">
    <property type="entry name" value="Aspartate Aminotransferase, domain 1"/>
    <property type="match status" value="1"/>
</dbReference>
<dbReference type="GO" id="GO:0019752">
    <property type="term" value="P:carboxylic acid metabolic process"/>
    <property type="evidence" value="ECO:0007669"/>
    <property type="project" value="InterPro"/>
</dbReference>
<dbReference type="Gene3D" id="1.20.1340.10">
    <property type="entry name" value="dopa decarboxylase, N-terminal domain"/>
    <property type="match status" value="1"/>
</dbReference>
<dbReference type="AlphaFoldDB" id="A0A8H7F7W7"/>
<dbReference type="GO" id="GO:0006520">
    <property type="term" value="P:amino acid metabolic process"/>
    <property type="evidence" value="ECO:0007669"/>
    <property type="project" value="InterPro"/>
</dbReference>
<evidence type="ECO:0000313" key="9">
    <source>
        <dbReference type="Proteomes" id="UP000629468"/>
    </source>
</evidence>
<accession>A0A8H7F7W7</accession>
<dbReference type="InterPro" id="IPR015422">
    <property type="entry name" value="PyrdxlP-dep_Trfase_small"/>
</dbReference>
<comment type="similarity">
    <text evidence="2 7">Belongs to the group II decarboxylase family.</text>
</comment>
<protein>
    <recommendedName>
        <fullName evidence="10">Aromatic-L-amino-acid decarboxylase</fullName>
    </recommendedName>
</protein>
<comment type="caution">
    <text evidence="8">The sequence shown here is derived from an EMBL/GenBank/DDBJ whole genome shotgun (WGS) entry which is preliminary data.</text>
</comment>
<dbReference type="PANTHER" id="PTHR11999:SF70">
    <property type="entry name" value="MIP05841P"/>
    <property type="match status" value="1"/>
</dbReference>
<sequence>MDIEQFRKAGYNAIDRICDYYYNLQSMPVKSSVSPGYLAQHIPTNPPEQGEPWQQILDDYTEHIIPGLTHWQHPSFYGYFPTACSFPSILADLLASSTPNPGFNWSCSPACTELEALMMDWAADLLGLHKEFFNSSNKGGGVIQTTASDSALVAVVAARSRYQRLHPDVLFKDLIIYTTTQTHSLGLKAGLILGIGVRAIEVDAHDKYALRGSTLRKTLEDDAADGKHPFILIATLGTTSSGASDNMPEIRNIAKDYPSLWIHVDAAWAGVVFSCPEYRDKLYHTDINEMATSFCTNFHKWGLVNFDCSAFWVRDRSLLTEALDITPPFLRTKEGDSGQVVDYRNWHLALGRRFRSLKMWFVFRTYGVDGFQGYIRRCIGLNTLFQEKINETSSLLELVTTPSLSLSVIRISPAALSPSSSSSDSTDLSTQDFMNTLNQTFYSRLSARNDIFLTQTILNGAFCIRFSIGAELTTEDDICRAVDTLIEEAKNVVEELRVKNDKTEQSIANGSVSAGV</sequence>
<dbReference type="InterPro" id="IPR015421">
    <property type="entry name" value="PyrdxlP-dep_Trfase_major"/>
</dbReference>
<evidence type="ECO:0000256" key="5">
    <source>
        <dbReference type="ARBA" id="ARBA00023239"/>
    </source>
</evidence>
<evidence type="ECO:0000313" key="8">
    <source>
        <dbReference type="EMBL" id="KAF7782377.1"/>
    </source>
</evidence>
<dbReference type="InterPro" id="IPR010977">
    <property type="entry name" value="Aromatic_deC"/>
</dbReference>
<dbReference type="Pfam" id="PF00282">
    <property type="entry name" value="Pyridoxal_deC"/>
    <property type="match status" value="1"/>
</dbReference>
<dbReference type="GO" id="GO:0030170">
    <property type="term" value="F:pyridoxal phosphate binding"/>
    <property type="evidence" value="ECO:0007669"/>
    <property type="project" value="InterPro"/>
</dbReference>
<dbReference type="EMBL" id="JABXXO010000003">
    <property type="protein sequence ID" value="KAF7782377.1"/>
    <property type="molecule type" value="Genomic_DNA"/>
</dbReference>
<evidence type="ECO:0000256" key="3">
    <source>
        <dbReference type="ARBA" id="ARBA00022793"/>
    </source>
</evidence>
<dbReference type="Proteomes" id="UP000629468">
    <property type="component" value="Unassembled WGS sequence"/>
</dbReference>
<keyword evidence="4 6" id="KW-0663">Pyridoxal phosphate</keyword>
<evidence type="ECO:0000256" key="2">
    <source>
        <dbReference type="ARBA" id="ARBA00009533"/>
    </source>
</evidence>
<name>A0A8H7F7W7_AGABI</name>
<dbReference type="InterPro" id="IPR015424">
    <property type="entry name" value="PyrdxlP-dep_Trfase"/>
</dbReference>
<dbReference type="PRINTS" id="PR00800">
    <property type="entry name" value="YHDCRBOXLASE"/>
</dbReference>
<reference evidence="8 9" key="1">
    <citation type="journal article" name="Sci. Rep.">
        <title>Telomere-to-telomere assembled and centromere annotated genomes of the two main subspecies of the button mushroom Agaricus bisporus reveal especially polymorphic chromosome ends.</title>
        <authorList>
            <person name="Sonnenberg A.S.M."/>
            <person name="Sedaghat-Telgerd N."/>
            <person name="Lavrijssen B."/>
            <person name="Ohm R.A."/>
            <person name="Hendrickx P.M."/>
            <person name="Scholtmeijer K."/>
            <person name="Baars J.J.P."/>
            <person name="van Peer A."/>
        </authorList>
    </citation>
    <scope>NUCLEOTIDE SEQUENCE [LARGE SCALE GENOMIC DNA]</scope>
    <source>
        <strain evidence="8 9">H119_p4</strain>
    </source>
</reference>
<evidence type="ECO:0000256" key="6">
    <source>
        <dbReference type="PIRSR" id="PIRSR602129-50"/>
    </source>
</evidence>
<dbReference type="GO" id="GO:0005737">
    <property type="term" value="C:cytoplasm"/>
    <property type="evidence" value="ECO:0007669"/>
    <property type="project" value="TreeGrafter"/>
</dbReference>
<dbReference type="PROSITE" id="PS00392">
    <property type="entry name" value="DDC_GAD_HDC_YDC"/>
    <property type="match status" value="1"/>
</dbReference>
<keyword evidence="5 7" id="KW-0456">Lyase</keyword>
<evidence type="ECO:0000256" key="1">
    <source>
        <dbReference type="ARBA" id="ARBA00001933"/>
    </source>
</evidence>
<dbReference type="PANTHER" id="PTHR11999">
    <property type="entry name" value="GROUP II PYRIDOXAL-5-PHOSPHATE DECARBOXYLASE"/>
    <property type="match status" value="1"/>
</dbReference>